<organism evidence="2 3">
    <name type="scientific">Paractinoplanes atraurantiacus</name>
    <dbReference type="NCBI Taxonomy" id="1036182"/>
    <lineage>
        <taxon>Bacteria</taxon>
        <taxon>Bacillati</taxon>
        <taxon>Actinomycetota</taxon>
        <taxon>Actinomycetes</taxon>
        <taxon>Micromonosporales</taxon>
        <taxon>Micromonosporaceae</taxon>
        <taxon>Paractinoplanes</taxon>
    </lineage>
</organism>
<keyword evidence="2" id="KW-0808">Transferase</keyword>
<proteinExistence type="predicted"/>
<protein>
    <submittedName>
        <fullName evidence="2">Spectinomycin phosphotransferase</fullName>
    </submittedName>
</protein>
<dbReference type="Proteomes" id="UP000219612">
    <property type="component" value="Unassembled WGS sequence"/>
</dbReference>
<dbReference type="SUPFAM" id="SSF56112">
    <property type="entry name" value="Protein kinase-like (PK-like)"/>
    <property type="match status" value="1"/>
</dbReference>
<reference evidence="2 3" key="1">
    <citation type="submission" date="2017-09" db="EMBL/GenBank/DDBJ databases">
        <authorList>
            <person name="Ehlers B."/>
            <person name="Leendertz F.H."/>
        </authorList>
    </citation>
    <scope>NUCLEOTIDE SEQUENCE [LARGE SCALE GENOMIC DNA]</scope>
    <source>
        <strain evidence="2 3">CGMCC 4.6857</strain>
    </source>
</reference>
<dbReference type="EMBL" id="OBDY01000051">
    <property type="protein sequence ID" value="SNY74246.1"/>
    <property type="molecule type" value="Genomic_DNA"/>
</dbReference>
<keyword evidence="3" id="KW-1185">Reference proteome</keyword>
<evidence type="ECO:0000313" key="3">
    <source>
        <dbReference type="Proteomes" id="UP000219612"/>
    </source>
</evidence>
<evidence type="ECO:0000259" key="1">
    <source>
        <dbReference type="Pfam" id="PF01636"/>
    </source>
</evidence>
<name>A0A285KS73_9ACTN</name>
<dbReference type="InterPro" id="IPR011009">
    <property type="entry name" value="Kinase-like_dom_sf"/>
</dbReference>
<gene>
    <name evidence="2" type="ORF">SAMN05421748_1513</name>
</gene>
<feature type="domain" description="Aminoglycoside phosphotransferase" evidence="1">
    <location>
        <begin position="63"/>
        <end position="255"/>
    </location>
</feature>
<dbReference type="GO" id="GO:0016740">
    <property type="term" value="F:transferase activity"/>
    <property type="evidence" value="ECO:0007669"/>
    <property type="project" value="UniProtKB-KW"/>
</dbReference>
<sequence length="308" mass="33184">MREQPADLTDSDVAGALAAGWGINAPTVRYLPVGAGGHHWSAPPWFVTVTAYSPALEQALDTAARLELDFVVAAIRTLDGTMVHRLGDDRAVAVHPFVSGSTGSFGPHPAADRESVLDLLIALHEATVPAPRTDLRLPGRGALESALAGLDRPWISGPYAEPARRLLAEHAAEVTARLARFDTLRAALPPPDSWVVTHGEPHPGNVLRTPAGPLLIDWDTVRLAPPERDLWMLTEAMIDAPPSPDISLLSRYEKETGRSVSSAAVDFYRNMWILMDIAAYTDDLRRPHTEGADLAAALDYLAANLRSA</sequence>
<dbReference type="Gene3D" id="1.10.510.10">
    <property type="entry name" value="Transferase(Phosphotransferase) domain 1"/>
    <property type="match status" value="1"/>
</dbReference>
<dbReference type="RefSeq" id="WP_179855702.1">
    <property type="nucleotide sequence ID" value="NZ_OBDY01000051.1"/>
</dbReference>
<dbReference type="AlphaFoldDB" id="A0A285KS73"/>
<dbReference type="Pfam" id="PF01636">
    <property type="entry name" value="APH"/>
    <property type="match status" value="1"/>
</dbReference>
<evidence type="ECO:0000313" key="2">
    <source>
        <dbReference type="EMBL" id="SNY74246.1"/>
    </source>
</evidence>
<accession>A0A285KS73</accession>
<dbReference type="Gene3D" id="1.20.58.840">
    <property type="match status" value="1"/>
</dbReference>
<dbReference type="InterPro" id="IPR002575">
    <property type="entry name" value="Aminoglycoside_PTrfase"/>
</dbReference>